<reference evidence="1" key="1">
    <citation type="journal article" date="2021" name="Genome Biol. Evol.">
        <title>A High-Quality Reference Genome for a Parasitic Bivalve with Doubly Uniparental Inheritance (Bivalvia: Unionida).</title>
        <authorList>
            <person name="Smith C.H."/>
        </authorList>
    </citation>
    <scope>NUCLEOTIDE SEQUENCE</scope>
    <source>
        <strain evidence="1">CHS0354</strain>
    </source>
</reference>
<comment type="caution">
    <text evidence="1">The sequence shown here is derived from an EMBL/GenBank/DDBJ whole genome shotgun (WGS) entry which is preliminary data.</text>
</comment>
<reference evidence="1" key="3">
    <citation type="submission" date="2023-05" db="EMBL/GenBank/DDBJ databases">
        <authorList>
            <person name="Smith C.H."/>
        </authorList>
    </citation>
    <scope>NUCLEOTIDE SEQUENCE</scope>
    <source>
        <strain evidence="1">CHS0354</strain>
        <tissue evidence="1">Mantle</tissue>
    </source>
</reference>
<dbReference type="Proteomes" id="UP001195483">
    <property type="component" value="Unassembled WGS sequence"/>
</dbReference>
<evidence type="ECO:0000313" key="2">
    <source>
        <dbReference type="Proteomes" id="UP001195483"/>
    </source>
</evidence>
<evidence type="ECO:0000313" key="1">
    <source>
        <dbReference type="EMBL" id="KAK3590791.1"/>
    </source>
</evidence>
<dbReference type="EMBL" id="JAEAOA010002251">
    <property type="protein sequence ID" value="KAK3590791.1"/>
    <property type="molecule type" value="Genomic_DNA"/>
</dbReference>
<dbReference type="AlphaFoldDB" id="A0AAE0VUR1"/>
<protein>
    <submittedName>
        <fullName evidence="1">Uncharacterized protein</fullName>
    </submittedName>
</protein>
<name>A0AAE0VUR1_9BIVA</name>
<gene>
    <name evidence="1" type="ORF">CHS0354_038729</name>
</gene>
<accession>A0AAE0VUR1</accession>
<sequence length="98" mass="11369">MTDIQNPTNLERMEDMPEKKYVFLLIVDFSVSNPTHVLKDMTGWNWCYYERGTVNICATVTGRNTEIQPSPFGCMLRKAGERRISMEAKSIHCFKSME</sequence>
<feature type="non-terminal residue" evidence="1">
    <location>
        <position position="98"/>
    </location>
</feature>
<organism evidence="1 2">
    <name type="scientific">Potamilus streckersoni</name>
    <dbReference type="NCBI Taxonomy" id="2493646"/>
    <lineage>
        <taxon>Eukaryota</taxon>
        <taxon>Metazoa</taxon>
        <taxon>Spiralia</taxon>
        <taxon>Lophotrochozoa</taxon>
        <taxon>Mollusca</taxon>
        <taxon>Bivalvia</taxon>
        <taxon>Autobranchia</taxon>
        <taxon>Heteroconchia</taxon>
        <taxon>Palaeoheterodonta</taxon>
        <taxon>Unionida</taxon>
        <taxon>Unionoidea</taxon>
        <taxon>Unionidae</taxon>
        <taxon>Ambleminae</taxon>
        <taxon>Lampsilini</taxon>
        <taxon>Potamilus</taxon>
    </lineage>
</organism>
<proteinExistence type="predicted"/>
<keyword evidence="2" id="KW-1185">Reference proteome</keyword>
<reference evidence="1" key="2">
    <citation type="journal article" date="2021" name="Genome Biol. Evol.">
        <title>Developing a high-quality reference genome for a parasitic bivalve with doubly uniparental inheritance (Bivalvia: Unionida).</title>
        <authorList>
            <person name="Smith C.H."/>
        </authorList>
    </citation>
    <scope>NUCLEOTIDE SEQUENCE</scope>
    <source>
        <strain evidence="1">CHS0354</strain>
        <tissue evidence="1">Mantle</tissue>
    </source>
</reference>